<sequence>MISAVVPLLNQPAQVYRGVPTTTCSYLFSSFLLLSGSVLISLLRDLLRFPFPSCFFFYLLLKPQLKSSPPDLGFSSDHPPGIYRDFLSSCSCVFYSFLNASGPRRPVL</sequence>
<dbReference type="Proteomes" id="UP001497444">
    <property type="component" value="Chromosome 3"/>
</dbReference>
<protein>
    <submittedName>
        <fullName evidence="1">Uncharacterized protein</fullName>
    </submittedName>
</protein>
<evidence type="ECO:0000313" key="2">
    <source>
        <dbReference type="Proteomes" id="UP001497444"/>
    </source>
</evidence>
<gene>
    <name evidence="1" type="ORF">CSSPJE1EN1_LOCUS16386</name>
</gene>
<dbReference type="EMBL" id="OZ020098">
    <property type="protein sequence ID" value="CAK9270908.1"/>
    <property type="molecule type" value="Genomic_DNA"/>
</dbReference>
<organism evidence="1 2">
    <name type="scientific">Sphagnum jensenii</name>
    <dbReference type="NCBI Taxonomy" id="128206"/>
    <lineage>
        <taxon>Eukaryota</taxon>
        <taxon>Viridiplantae</taxon>
        <taxon>Streptophyta</taxon>
        <taxon>Embryophyta</taxon>
        <taxon>Bryophyta</taxon>
        <taxon>Sphagnophytina</taxon>
        <taxon>Sphagnopsida</taxon>
        <taxon>Sphagnales</taxon>
        <taxon>Sphagnaceae</taxon>
        <taxon>Sphagnum</taxon>
    </lineage>
</organism>
<evidence type="ECO:0000313" key="1">
    <source>
        <dbReference type="EMBL" id="CAK9270908.1"/>
    </source>
</evidence>
<accession>A0ABP0WVN9</accession>
<name>A0ABP0WVN9_9BRYO</name>
<keyword evidence="2" id="KW-1185">Reference proteome</keyword>
<proteinExistence type="predicted"/>
<reference evidence="1" key="1">
    <citation type="submission" date="2024-02" db="EMBL/GenBank/DDBJ databases">
        <authorList>
            <consortium name="ELIXIR-Norway"/>
            <consortium name="Elixir Norway"/>
        </authorList>
    </citation>
    <scope>NUCLEOTIDE SEQUENCE</scope>
</reference>